<dbReference type="SMART" id="SM00382">
    <property type="entry name" value="AAA"/>
    <property type="match status" value="1"/>
</dbReference>
<dbReference type="PROSITE" id="PS00674">
    <property type="entry name" value="AAA"/>
    <property type="match status" value="1"/>
</dbReference>
<reference evidence="13 14" key="1">
    <citation type="submission" date="2020-07" db="EMBL/GenBank/DDBJ databases">
        <title>Comparative genomics of pyrophilous fungi reveals a link between fire events and developmental genes.</title>
        <authorList>
            <consortium name="DOE Joint Genome Institute"/>
            <person name="Steindorff A.S."/>
            <person name="Carver A."/>
            <person name="Calhoun S."/>
            <person name="Stillman K."/>
            <person name="Liu H."/>
            <person name="Lipzen A."/>
            <person name="Pangilinan J."/>
            <person name="Labutti K."/>
            <person name="Bruns T.D."/>
            <person name="Grigoriev I.V."/>
        </authorList>
    </citation>
    <scope>NUCLEOTIDE SEQUENCE [LARGE SCALE GENOMIC DNA]</scope>
    <source>
        <strain evidence="13 14">CBS 144469</strain>
    </source>
</reference>
<dbReference type="AlphaFoldDB" id="A0A8H6IH94"/>
<evidence type="ECO:0000256" key="5">
    <source>
        <dbReference type="ARBA" id="ARBA00022801"/>
    </source>
</evidence>
<evidence type="ECO:0000256" key="10">
    <source>
        <dbReference type="ARBA" id="ARBA00048778"/>
    </source>
</evidence>
<sequence>MAIQYRLIHPTPCPSYLPPKLPFSARYTEHNGEHDSVLVGSELWARITKDSPIPARICVSVKPLSAPRLPRLPSLISWATLDDSIPASTIAIPREWLQTYQSILARSGDQALITVVEPEPITDAIILATTPAAYELANSDPSLLDAWFNDSRIPPRLPKQFGYPATGPTESQATNGDSEELCFKVDTLEPVLQGYIKKGLTRVVVLLSEEVEHESTPDLESEDSPDNIEIDEISTVNDDIALHLKTADLGKLGLLNSDWGVVSMSNSRSRLVRVFVDDSLVTKSGTAKASPILLHNICARDNNDSDSHAPTEVRLLPSPFGSHRPFIPYQNAFLGGLKAYFEGSTRLVKQGDLIAVTIDADAAKWMQDRGEGESRDTDTSTPINLGGGASSSSSLVFFMITNVEYEVLADNSGTNSQDVFLGSRMGELGCFVDPDVTRIVQAGLEHSRVPDVGAYFETDASSSRSLLDYMTREGSLALSPSSPFGKLSSMVAASLAKFSLDCNLDLSFLVKGNRGVGKFMTVAWVAHRLGIHLLEVNCYDLIGETDTKTEATLRVRFDQAVSCSPCIIVLRKLEALSQSTQGNDGTGKEPALTSVLKECITNLQTSWKMTGFPVILVGIASDPAQVPPSILSQFKHEIALEVPDERTRHGILSTLLRNASLASDVSISELATQTAALVAADLVDLVARSRMLALERVLKGREKSRTYVRLAGFDIMQCDFDNALGKARDLYSESIAPSRTPRTLRRRTQETIGILLYGPPGTGKTLIAKAVATSCSLNFFSVKGPELLNMYIGESEANVRRVFQKARDAKPCVIFFDELDSIAPKRGNHGDSGGVMDRIVSQLLAELDGMAGSDKGSDVFVIGATNRPDLLDAALLRPGRFDRMLYLGVSDTHDAQLNILEALTRKFRLDASLDLRQIAEKCPFNYTGADFYALCSDAMLNAMSRKAMALETKIAELNNGPRDSRHPYPITPQYYLSELATPEEILVTVNYDDFSLALQNLGTECQPGGNGPLRRGPETLHAAQGLIARPVRRNLCEE</sequence>
<dbReference type="InterPro" id="IPR003960">
    <property type="entry name" value="ATPase_AAA_CS"/>
</dbReference>
<dbReference type="GO" id="GO:0016558">
    <property type="term" value="P:protein import into peroxisome matrix"/>
    <property type="evidence" value="ECO:0007669"/>
    <property type="project" value="TreeGrafter"/>
</dbReference>
<dbReference type="Proteomes" id="UP000521943">
    <property type="component" value="Unassembled WGS sequence"/>
</dbReference>
<gene>
    <name evidence="13" type="ORF">DFP72DRAFT_1058740</name>
</gene>
<name>A0A8H6IH94_9AGAR</name>
<dbReference type="Gene3D" id="3.40.50.300">
    <property type="entry name" value="P-loop containing nucleotide triphosphate hydrolases"/>
    <property type="match status" value="2"/>
</dbReference>
<dbReference type="EMBL" id="JACGCI010000003">
    <property type="protein sequence ID" value="KAF6764934.1"/>
    <property type="molecule type" value="Genomic_DNA"/>
</dbReference>
<keyword evidence="5 13" id="KW-0378">Hydrolase</keyword>
<keyword evidence="3" id="KW-0962">Peroxisome biogenesis</keyword>
<dbReference type="GO" id="GO:0005778">
    <property type="term" value="C:peroxisomal membrane"/>
    <property type="evidence" value="ECO:0007669"/>
    <property type="project" value="TreeGrafter"/>
</dbReference>
<dbReference type="Pfam" id="PF00004">
    <property type="entry name" value="AAA"/>
    <property type="match status" value="2"/>
</dbReference>
<evidence type="ECO:0000256" key="8">
    <source>
        <dbReference type="ARBA" id="ARBA00034811"/>
    </source>
</evidence>
<dbReference type="PANTHER" id="PTHR23077:SF9">
    <property type="entry name" value="PEROXISOMAL ATPASE PEX6"/>
    <property type="match status" value="1"/>
</dbReference>
<keyword evidence="14" id="KW-1185">Reference proteome</keyword>
<dbReference type="InterPro" id="IPR041569">
    <property type="entry name" value="AAA_lid_3"/>
</dbReference>
<evidence type="ECO:0000256" key="9">
    <source>
        <dbReference type="ARBA" id="ARBA00034920"/>
    </source>
</evidence>
<dbReference type="PANTHER" id="PTHR23077">
    <property type="entry name" value="AAA-FAMILY ATPASE"/>
    <property type="match status" value="1"/>
</dbReference>
<organism evidence="13 14">
    <name type="scientific">Ephemerocybe angulata</name>
    <dbReference type="NCBI Taxonomy" id="980116"/>
    <lineage>
        <taxon>Eukaryota</taxon>
        <taxon>Fungi</taxon>
        <taxon>Dikarya</taxon>
        <taxon>Basidiomycota</taxon>
        <taxon>Agaricomycotina</taxon>
        <taxon>Agaricomycetes</taxon>
        <taxon>Agaricomycetidae</taxon>
        <taxon>Agaricales</taxon>
        <taxon>Agaricineae</taxon>
        <taxon>Psathyrellaceae</taxon>
        <taxon>Ephemerocybe</taxon>
    </lineage>
</organism>
<dbReference type="InterPro" id="IPR003959">
    <property type="entry name" value="ATPase_AAA_core"/>
</dbReference>
<evidence type="ECO:0000256" key="1">
    <source>
        <dbReference type="ARBA" id="ARBA00004370"/>
    </source>
</evidence>
<keyword evidence="6" id="KW-0067">ATP-binding</keyword>
<dbReference type="OrthoDB" id="5553750at2759"/>
<evidence type="ECO:0000256" key="11">
    <source>
        <dbReference type="SAM" id="MobiDB-lite"/>
    </source>
</evidence>
<feature type="region of interest" description="Disordered" evidence="11">
    <location>
        <begin position="158"/>
        <end position="177"/>
    </location>
</feature>
<comment type="caution">
    <text evidence="13">The sequence shown here is derived from an EMBL/GenBank/DDBJ whole genome shotgun (WGS) entry which is preliminary data.</text>
</comment>
<evidence type="ECO:0000313" key="14">
    <source>
        <dbReference type="Proteomes" id="UP000521943"/>
    </source>
</evidence>
<comment type="subcellular location">
    <subcellularLocation>
        <location evidence="1">Membrane</location>
    </subcellularLocation>
</comment>
<dbReference type="FunFam" id="1.10.8.60:FF:000039">
    <property type="entry name" value="peroxisome biogenesis factor 6"/>
    <property type="match status" value="1"/>
</dbReference>
<dbReference type="Pfam" id="PF17862">
    <property type="entry name" value="AAA_lid_3"/>
    <property type="match status" value="1"/>
</dbReference>
<comment type="catalytic activity">
    <reaction evidence="10">
        <text>ATP + H2O = ADP + phosphate + H(+)</text>
        <dbReference type="Rhea" id="RHEA:13065"/>
        <dbReference type="ChEBI" id="CHEBI:15377"/>
        <dbReference type="ChEBI" id="CHEBI:15378"/>
        <dbReference type="ChEBI" id="CHEBI:30616"/>
        <dbReference type="ChEBI" id="CHEBI:43474"/>
        <dbReference type="ChEBI" id="CHEBI:456216"/>
    </reaction>
    <physiologicalReaction direction="left-to-right" evidence="10">
        <dbReference type="Rhea" id="RHEA:13066"/>
    </physiologicalReaction>
</comment>
<keyword evidence="7" id="KW-0472">Membrane</keyword>
<comment type="similarity">
    <text evidence="2">Belongs to the AAA ATPase family.</text>
</comment>
<evidence type="ECO:0000256" key="6">
    <source>
        <dbReference type="ARBA" id="ARBA00022840"/>
    </source>
</evidence>
<evidence type="ECO:0000256" key="7">
    <source>
        <dbReference type="ARBA" id="ARBA00023136"/>
    </source>
</evidence>
<accession>A0A8H6IH94</accession>
<dbReference type="InterPro" id="IPR056995">
    <property type="entry name" value="PEX6_4th_dom"/>
</dbReference>
<dbReference type="InterPro" id="IPR050168">
    <property type="entry name" value="AAA_ATPase_domain"/>
</dbReference>
<dbReference type="GO" id="GO:0016887">
    <property type="term" value="F:ATP hydrolysis activity"/>
    <property type="evidence" value="ECO:0007669"/>
    <property type="project" value="InterPro"/>
</dbReference>
<dbReference type="Gene3D" id="1.10.8.60">
    <property type="match status" value="2"/>
</dbReference>
<dbReference type="InterPro" id="IPR003593">
    <property type="entry name" value="AAA+_ATPase"/>
</dbReference>
<evidence type="ECO:0000256" key="4">
    <source>
        <dbReference type="ARBA" id="ARBA00022741"/>
    </source>
</evidence>
<dbReference type="SUPFAM" id="SSF52540">
    <property type="entry name" value="P-loop containing nucleoside triphosphate hydrolases"/>
    <property type="match status" value="2"/>
</dbReference>
<dbReference type="GO" id="GO:0005524">
    <property type="term" value="F:ATP binding"/>
    <property type="evidence" value="ECO:0007669"/>
    <property type="project" value="UniProtKB-KW"/>
</dbReference>
<dbReference type="Pfam" id="PF23315">
    <property type="entry name" value="PEX6_4th"/>
    <property type="match status" value="1"/>
</dbReference>
<evidence type="ECO:0000256" key="2">
    <source>
        <dbReference type="ARBA" id="ARBA00006914"/>
    </source>
</evidence>
<keyword evidence="4" id="KW-0547">Nucleotide-binding</keyword>
<proteinExistence type="inferred from homology"/>
<feature type="domain" description="AAA+ ATPase" evidence="12">
    <location>
        <begin position="750"/>
        <end position="891"/>
    </location>
</feature>
<dbReference type="FunFam" id="3.40.50.300:FF:000109">
    <property type="entry name" value="Peroxisomal biogenesis factor 6"/>
    <property type="match status" value="1"/>
</dbReference>
<dbReference type="GO" id="GO:0005829">
    <property type="term" value="C:cytosol"/>
    <property type="evidence" value="ECO:0007669"/>
    <property type="project" value="TreeGrafter"/>
</dbReference>
<evidence type="ECO:0000259" key="12">
    <source>
        <dbReference type="SMART" id="SM00382"/>
    </source>
</evidence>
<protein>
    <recommendedName>
        <fullName evidence="8">Peroxisomal ATPase PEX6</fullName>
    </recommendedName>
    <alternativeName>
        <fullName evidence="9">Peroxin-6</fullName>
    </alternativeName>
</protein>
<dbReference type="InterPro" id="IPR027417">
    <property type="entry name" value="P-loop_NTPase"/>
</dbReference>
<evidence type="ECO:0000313" key="13">
    <source>
        <dbReference type="EMBL" id="KAF6764934.1"/>
    </source>
</evidence>
<evidence type="ECO:0000256" key="3">
    <source>
        <dbReference type="ARBA" id="ARBA00022593"/>
    </source>
</evidence>